<feature type="transmembrane region" description="Helical" evidence="8">
    <location>
        <begin position="155"/>
        <end position="172"/>
    </location>
</feature>
<dbReference type="PANTHER" id="PTHR22926">
    <property type="entry name" value="PHOSPHO-N-ACETYLMURAMOYL-PENTAPEPTIDE-TRANSFERASE"/>
    <property type="match status" value="1"/>
</dbReference>
<keyword evidence="7" id="KW-0460">Magnesium</keyword>
<feature type="binding site" evidence="7">
    <location>
        <position position="207"/>
    </location>
    <ligand>
        <name>Mg(2+)</name>
        <dbReference type="ChEBI" id="CHEBI:18420"/>
    </ligand>
</feature>
<proteinExistence type="predicted"/>
<evidence type="ECO:0000256" key="2">
    <source>
        <dbReference type="ARBA" id="ARBA00022475"/>
    </source>
</evidence>
<organism evidence="9 11">
    <name type="scientific">Rothia kristinae</name>
    <dbReference type="NCBI Taxonomy" id="37923"/>
    <lineage>
        <taxon>Bacteria</taxon>
        <taxon>Bacillati</taxon>
        <taxon>Actinomycetota</taxon>
        <taxon>Actinomycetes</taxon>
        <taxon>Micrococcales</taxon>
        <taxon>Micrococcaceae</taxon>
        <taxon>Rothia</taxon>
    </lineage>
</organism>
<evidence type="ECO:0000256" key="4">
    <source>
        <dbReference type="ARBA" id="ARBA00022692"/>
    </source>
</evidence>
<evidence type="ECO:0000256" key="3">
    <source>
        <dbReference type="ARBA" id="ARBA00022679"/>
    </source>
</evidence>
<feature type="transmembrane region" description="Helical" evidence="8">
    <location>
        <begin position="306"/>
        <end position="328"/>
    </location>
</feature>
<dbReference type="GO" id="GO:0005886">
    <property type="term" value="C:plasma membrane"/>
    <property type="evidence" value="ECO:0007669"/>
    <property type="project" value="UniProtKB-SubCell"/>
</dbReference>
<sequence length="341" mass="35323">MQPSLILLPGGLGLVLGAVLPLAVLPLLRRLGVLDMPGERSSHAVPTLRGMGLATAAAALLGALAGLVLGLVPVDRSVMLVVLTGMVACGVLGWREDSAGVSVRVRAAAQLLIGLAVTLGLTLVLGTGYWWIPVGVLAVAGYINVANFMDGINGISGLHGLTAGVFYAYAGWVTDHPWLVVAASAIAGAYLAFLPWNLWGSRVFLGDTGSYFLGGSLACCAVGAFLSGVYVEYLLGPLLVYLADTGTTLLRRIRRGEPWYRPHRQHVYQRLTDLGLSHLGSAAVVTAATAAVSALSIWSLDLSRPAAAATGAGAVAILGLYLSLPTLLTRLRPARARGESA</sequence>
<evidence type="ECO:0000256" key="8">
    <source>
        <dbReference type="SAM" id="Phobius"/>
    </source>
</evidence>
<dbReference type="GO" id="GO:0016780">
    <property type="term" value="F:phosphotransferase activity, for other substituted phosphate groups"/>
    <property type="evidence" value="ECO:0007669"/>
    <property type="project" value="InterPro"/>
</dbReference>
<evidence type="ECO:0000256" key="1">
    <source>
        <dbReference type="ARBA" id="ARBA00004651"/>
    </source>
</evidence>
<dbReference type="Pfam" id="PF00953">
    <property type="entry name" value="Glycos_transf_4"/>
    <property type="match status" value="1"/>
</dbReference>
<evidence type="ECO:0000256" key="6">
    <source>
        <dbReference type="ARBA" id="ARBA00023136"/>
    </source>
</evidence>
<dbReference type="Proteomes" id="UP000053171">
    <property type="component" value="Unassembled WGS sequence"/>
</dbReference>
<reference evidence="10 12" key="4">
    <citation type="submission" date="2020-12" db="EMBL/GenBank/DDBJ databases">
        <title>FDA dAtabase for Regulatory Grade micrObial Sequences (FDA-ARGOS): Supporting development and validation of Infectious Disease Dx tests.</title>
        <authorList>
            <person name="Sproer C."/>
            <person name="Gronow S."/>
            <person name="Severitt S."/>
            <person name="Schroder I."/>
            <person name="Tallon L."/>
            <person name="Sadzewicz L."/>
            <person name="Zhao X."/>
            <person name="Boylan J."/>
            <person name="Ott S."/>
            <person name="Bowen H."/>
            <person name="Vavikolanu K."/>
            <person name="Mehta A."/>
            <person name="Aluvathingal J."/>
            <person name="Nadendla S."/>
            <person name="Lowell S."/>
            <person name="Myers T."/>
            <person name="Yan Y."/>
            <person name="Sichtig H."/>
        </authorList>
    </citation>
    <scope>NUCLEOTIDE SEQUENCE [LARGE SCALE GENOMIC DNA]</scope>
    <source>
        <strain evidence="10 12">FDAARGOS_864</strain>
    </source>
</reference>
<feature type="transmembrane region" description="Helical" evidence="8">
    <location>
        <begin position="107"/>
        <end position="124"/>
    </location>
</feature>
<dbReference type="PATRIC" id="fig|37923.10.peg.2054"/>
<reference evidence="11" key="2">
    <citation type="submission" date="2016-04" db="EMBL/GenBank/DDBJ databases">
        <authorList>
            <person name="Waterworth S."/>
            <person name="Matcher G."/>
        </authorList>
    </citation>
    <scope>NUCLEOTIDE SEQUENCE [LARGE SCALE GENOMIC DNA]</scope>
    <source>
        <strain evidence="11">RuSp02-3</strain>
    </source>
</reference>
<feature type="transmembrane region" description="Helical" evidence="8">
    <location>
        <begin position="274"/>
        <end position="300"/>
    </location>
</feature>
<reference evidence="9" key="1">
    <citation type="submission" date="2016-04" db="EMBL/GenBank/DDBJ databases">
        <authorList>
            <person name="Evans L.H."/>
            <person name="Alamgir A."/>
            <person name="Owens N."/>
            <person name="Weber N.D."/>
            <person name="Virtaneva K."/>
            <person name="Barbian K."/>
            <person name="Babar A."/>
            <person name="Rosenke K."/>
        </authorList>
    </citation>
    <scope>NUCLEOTIDE SEQUENCE [LARGE SCALE GENOMIC DNA]</scope>
    <source>
        <strain evidence="9">RUTW2-3</strain>
    </source>
</reference>
<keyword evidence="4 8" id="KW-0812">Transmembrane</keyword>
<dbReference type="EMBL" id="LJBJ02000017">
    <property type="protein sequence ID" value="OAX51526.1"/>
    <property type="molecule type" value="Genomic_DNA"/>
</dbReference>
<dbReference type="KEGG" id="rkr:I6G21_00085"/>
<keyword evidence="3 9" id="KW-0808">Transferase</keyword>
<comment type="subcellular location">
    <subcellularLocation>
        <location evidence="1">Cell membrane</location>
        <topology evidence="1">Multi-pass membrane protein</topology>
    </subcellularLocation>
</comment>
<feature type="transmembrane region" description="Helical" evidence="8">
    <location>
        <begin position="178"/>
        <end position="199"/>
    </location>
</feature>
<feature type="binding site" evidence="7">
    <location>
        <position position="147"/>
    </location>
    <ligand>
        <name>Mg(2+)</name>
        <dbReference type="ChEBI" id="CHEBI:18420"/>
    </ligand>
</feature>
<keyword evidence="11" id="KW-1185">Reference proteome</keyword>
<dbReference type="GeneID" id="61261745"/>
<evidence type="ECO:0000256" key="7">
    <source>
        <dbReference type="PIRSR" id="PIRSR600715-1"/>
    </source>
</evidence>
<keyword evidence="2" id="KW-1003">Cell membrane</keyword>
<dbReference type="EMBL" id="CP065738">
    <property type="protein sequence ID" value="QPT53666.1"/>
    <property type="molecule type" value="Genomic_DNA"/>
</dbReference>
<dbReference type="AlphaFoldDB" id="A0A147E735"/>
<keyword evidence="5 8" id="KW-1133">Transmembrane helix</keyword>
<dbReference type="GO" id="GO:0071555">
    <property type="term" value="P:cell wall organization"/>
    <property type="evidence" value="ECO:0007669"/>
    <property type="project" value="TreeGrafter"/>
</dbReference>
<evidence type="ECO:0000313" key="12">
    <source>
        <dbReference type="Proteomes" id="UP000594975"/>
    </source>
</evidence>
<dbReference type="GO" id="GO:0044038">
    <property type="term" value="P:cell wall macromolecule biosynthetic process"/>
    <property type="evidence" value="ECO:0007669"/>
    <property type="project" value="TreeGrafter"/>
</dbReference>
<dbReference type="GO" id="GO:0046872">
    <property type="term" value="F:metal ion binding"/>
    <property type="evidence" value="ECO:0007669"/>
    <property type="project" value="UniProtKB-KW"/>
</dbReference>
<dbReference type="InterPro" id="IPR000715">
    <property type="entry name" value="Glycosyl_transferase_4"/>
</dbReference>
<keyword evidence="6 8" id="KW-0472">Membrane</keyword>
<gene>
    <name evidence="9" type="ORF">AN277_0208350</name>
    <name evidence="10" type="ORF">I6G21_00085</name>
</gene>
<protein>
    <submittedName>
        <fullName evidence="10">Glycosyltransferase family 4 protein</fullName>
    </submittedName>
    <submittedName>
        <fullName evidence="9">UDP-phosphate glycosyltransferase</fullName>
    </submittedName>
</protein>
<evidence type="ECO:0000313" key="11">
    <source>
        <dbReference type="Proteomes" id="UP000053171"/>
    </source>
</evidence>
<comment type="cofactor">
    <cofactor evidence="7">
        <name>Mg(2+)</name>
        <dbReference type="ChEBI" id="CHEBI:18420"/>
    </cofactor>
</comment>
<evidence type="ECO:0000313" key="10">
    <source>
        <dbReference type="EMBL" id="QPT53666.1"/>
    </source>
</evidence>
<dbReference type="PANTHER" id="PTHR22926:SF3">
    <property type="entry name" value="UNDECAPRENYL-PHOSPHATE ALPHA-N-ACETYLGLUCOSAMINYL 1-PHOSPHATE TRANSFERASE"/>
    <property type="match status" value="1"/>
</dbReference>
<feature type="transmembrane region" description="Helical" evidence="8">
    <location>
        <begin position="78"/>
        <end position="95"/>
    </location>
</feature>
<dbReference type="Proteomes" id="UP000594975">
    <property type="component" value="Chromosome"/>
</dbReference>
<name>A0A147E735_9MICC</name>
<evidence type="ECO:0000313" key="9">
    <source>
        <dbReference type="EMBL" id="OAX51526.1"/>
    </source>
</evidence>
<dbReference type="GO" id="GO:0009103">
    <property type="term" value="P:lipopolysaccharide biosynthetic process"/>
    <property type="evidence" value="ECO:0007669"/>
    <property type="project" value="TreeGrafter"/>
</dbReference>
<keyword evidence="7" id="KW-0479">Metal-binding</keyword>
<dbReference type="STRING" id="37923.BK826_03515"/>
<reference evidence="9 11" key="3">
    <citation type="submission" date="2016-06" db="EMBL/GenBank/DDBJ databases">
        <title>Identification of putative biosynthetic pathways for the production of bioactive secondary metabolites by the marine actinomycete Kocuria kristinae RUTW2-3.</title>
        <authorList>
            <person name="Waterworth S.C."/>
            <person name="Walmsley T.A."/>
            <person name="Matongo T."/>
            <person name="Davies-Coleman M.T."/>
            <person name="Dorrington R.A."/>
        </authorList>
    </citation>
    <scope>NUCLEOTIDE SEQUENCE [LARGE SCALE GENOMIC DNA]</scope>
    <source>
        <strain evidence="11">RuSp02-3</strain>
        <strain evidence="9">RUTW2-3</strain>
    </source>
</reference>
<dbReference type="CDD" id="cd06854">
    <property type="entry name" value="GT_WbpL_WbcO_like"/>
    <property type="match status" value="1"/>
</dbReference>
<evidence type="ECO:0000256" key="5">
    <source>
        <dbReference type="ARBA" id="ARBA00022989"/>
    </source>
</evidence>
<feature type="transmembrane region" description="Helical" evidence="8">
    <location>
        <begin position="6"/>
        <end position="28"/>
    </location>
</feature>
<feature type="transmembrane region" description="Helical" evidence="8">
    <location>
        <begin position="211"/>
        <end position="228"/>
    </location>
</feature>
<dbReference type="RefSeq" id="WP_058730928.1">
    <property type="nucleotide sequence ID" value="NZ_CP065738.1"/>
</dbReference>
<accession>A0A147E735</accession>
<feature type="transmembrane region" description="Helical" evidence="8">
    <location>
        <begin position="48"/>
        <end position="72"/>
    </location>
</feature>